<evidence type="ECO:0000256" key="1">
    <source>
        <dbReference type="SAM" id="MobiDB-lite"/>
    </source>
</evidence>
<sequence>MPKTSEKYKFKNKSTSSNSSDSSNFDFDTLFKNALDSEDQAERYQFGKKSNKNFNQSIQIYKSLINSLNQSQSQSQDQNEQNQQNLFDCHFNLARILIHWATTFSSNRSEIVEVLIDGIQNYQKSIQISSNLNHALNLIDSHFNLASAISNLAEILSQGAIIPNLNFKQIQILIKEHLIQSKIHLSKAFDLQKSILDNSSNENLATSSNSNQIDSSNIDNLNQNTIVHETFLITPSVLIDTLIDLFDILFSIYPFDPISINSEFNHYLNQIQNLNLQVISTHPEFNHQFQIENLICYRDLTILDHKLSTPINDWIDDPQIENHLIQLHQNLINLSSQLQSQSNQDFFHLISLANNLSTLSSTFGSFLLKSSISKSISISSNQINQIHSLFKFTLDSHSSILLRLKNSKLQPIKLIQPHQTPSYIASSLIGQSELLLIFELLQDFFKNQFNSFETQNDSWNLAIQAYNQTFGPFLITPHSDHHLKLIFKNRNPIEERNDWSCFSTRLEAIKSILRSKWLVLTKNSCHSSMETFHSEILPLAQKFKLISLDASRFLDDCEHDPVWLMTDGRESLMWETLKVTLPET</sequence>
<reference evidence="2" key="1">
    <citation type="submission" date="2021-03" db="EMBL/GenBank/DDBJ databases">
        <title>Draft genome sequence of rust myrtle Austropuccinia psidii MF-1, a brazilian biotype.</title>
        <authorList>
            <person name="Quecine M.C."/>
            <person name="Pachon D.M.R."/>
            <person name="Bonatelli M.L."/>
            <person name="Correr F.H."/>
            <person name="Franceschini L.M."/>
            <person name="Leite T.F."/>
            <person name="Margarido G.R.A."/>
            <person name="Almeida C.A."/>
            <person name="Ferrarezi J.A."/>
            <person name="Labate C.A."/>
        </authorList>
    </citation>
    <scope>NUCLEOTIDE SEQUENCE</scope>
    <source>
        <strain evidence="2">MF-1</strain>
    </source>
</reference>
<dbReference type="Proteomes" id="UP000765509">
    <property type="component" value="Unassembled WGS sequence"/>
</dbReference>
<comment type="caution">
    <text evidence="2">The sequence shown here is derived from an EMBL/GenBank/DDBJ whole genome shotgun (WGS) entry which is preliminary data.</text>
</comment>
<feature type="compositionally biased region" description="Low complexity" evidence="1">
    <location>
        <begin position="13"/>
        <end position="25"/>
    </location>
</feature>
<keyword evidence="3" id="KW-1185">Reference proteome</keyword>
<dbReference type="EMBL" id="AVOT02010959">
    <property type="protein sequence ID" value="MBW0491206.1"/>
    <property type="molecule type" value="Genomic_DNA"/>
</dbReference>
<dbReference type="OrthoDB" id="5328412at2759"/>
<name>A0A9Q3CTV4_9BASI</name>
<evidence type="ECO:0000313" key="2">
    <source>
        <dbReference type="EMBL" id="MBW0491206.1"/>
    </source>
</evidence>
<feature type="region of interest" description="Disordered" evidence="1">
    <location>
        <begin position="1"/>
        <end position="25"/>
    </location>
</feature>
<organism evidence="2 3">
    <name type="scientific">Austropuccinia psidii MF-1</name>
    <dbReference type="NCBI Taxonomy" id="1389203"/>
    <lineage>
        <taxon>Eukaryota</taxon>
        <taxon>Fungi</taxon>
        <taxon>Dikarya</taxon>
        <taxon>Basidiomycota</taxon>
        <taxon>Pucciniomycotina</taxon>
        <taxon>Pucciniomycetes</taxon>
        <taxon>Pucciniales</taxon>
        <taxon>Sphaerophragmiaceae</taxon>
        <taxon>Austropuccinia</taxon>
    </lineage>
</organism>
<proteinExistence type="predicted"/>
<gene>
    <name evidence="2" type="ORF">O181_030921</name>
</gene>
<accession>A0A9Q3CTV4</accession>
<evidence type="ECO:0000313" key="3">
    <source>
        <dbReference type="Proteomes" id="UP000765509"/>
    </source>
</evidence>
<protein>
    <submittedName>
        <fullName evidence="2">Uncharacterized protein</fullName>
    </submittedName>
</protein>
<dbReference type="AlphaFoldDB" id="A0A9Q3CTV4"/>